<dbReference type="KEGG" id="kpe:KPK_4115"/>
<gene>
    <name evidence="1" type="ordered locus">KPK_4115</name>
</gene>
<dbReference type="InterPro" id="IPR036514">
    <property type="entry name" value="SGNH_hydro_sf"/>
</dbReference>
<reference evidence="1 2" key="1">
    <citation type="journal article" date="2008" name="PLoS Genet.">
        <title>Complete genome sequence of the N2-fixing broad host range endophyte Klebsiella pneumoniae 342 and virulence predictions verified in mice.</title>
        <authorList>
            <person name="Fouts D.E."/>
            <person name="Tyler H.L."/>
            <person name="DeBoy R.T."/>
            <person name="Daugherty S."/>
            <person name="Ren Q."/>
            <person name="Badger J.H."/>
            <person name="Durkin A.S."/>
            <person name="Huot H."/>
            <person name="Shrivastava S."/>
            <person name="Kothari S."/>
            <person name="Dodson R.J."/>
            <person name="Mohamoud Y."/>
            <person name="Khouri H."/>
            <person name="Roesch L.F."/>
            <person name="Krogfelt K.A."/>
            <person name="Struve C."/>
            <person name="Triplett E.W."/>
            <person name="Methe B.A."/>
        </authorList>
    </citation>
    <scope>NUCLEOTIDE SEQUENCE [LARGE SCALE GENOMIC DNA]</scope>
    <source>
        <strain evidence="1 2">342</strain>
    </source>
</reference>
<accession>B5Y0C7</accession>
<evidence type="ECO:0000313" key="1">
    <source>
        <dbReference type="EMBL" id="ACI10840.1"/>
    </source>
</evidence>
<evidence type="ECO:0000313" key="2">
    <source>
        <dbReference type="Proteomes" id="UP000001734"/>
    </source>
</evidence>
<proteinExistence type="predicted"/>
<dbReference type="SUPFAM" id="SSF52266">
    <property type="entry name" value="SGNH hydrolase"/>
    <property type="match status" value="1"/>
</dbReference>
<dbReference type="BioCyc" id="KPNE507522:GI0B-4096-MONOMER"/>
<sequence>MATTDTQQTAQFAAEASVSAAEAKQYLIEVQQGYQDISATTQEAINAATAAEAAKTAAETSEQNSSASAVASSESATAAAGSAAQAEEYKNDASEYALNKFTFYKTPSDPDGTIAGLAATTNGQSFRVAEGPEATAAFKTYENQDGVAVLQASQPGTAAITGTIREFPTLSAAQADADAGNIPVGSTAYYRNPADSTLAIEIINNAGTVEPTGRQMPSQQAVDDVAAQAQQVANDLAPMKGAIKFDNIGDLVAAIVDVIGFIGWQIDKNGGFGSGTAYISPDKLKISELQISKTNDALIRLTDPNGLFWDMVTKDGWSHFNAYNLPNGTSIQATNDAVLRIVDPKGLFYDIIDKNGVPAWSNSGGDGQTAEQIYINAQDPQNKSLVDADSRITLTKLKFPSDAYNHFLGEGQSLMQGDEGWAQVSRTAKYGNLMLGNSVRPAGAGENAFTPLGGSAFKPMIAVTQSLDGSTILSDAEIQALGRNDKNEGESPLVGAVNGFRKSFLDAHCLSSDSSRLFLSSAVGVSGQILANLIDDTKYYNRVVDCITKAKAVADAAGKTYSVTAIIFNQGQFDYNAGTSKSVYKSQMVQLRSKINATVTSITGQSDMPAWFISVPGYSYTPNPATQPLNAVELWVAMAQQEFCEENENCFIVGADYPLPSKGGHLMPNGYRWMGCYYAKAMDKVLNQRKPFKPVQPISFYVIGNQLYSNFYVPQPPLKWLAPFRVGTRTVIGNKGFRVFSNVQADPAGIGTELTLSAIDIVSDTIVRLTCSSAPSGTVRVVYGTYQNYGQGMLTDSDPYVPDEIYEYDPQFTQWPEENITELLNKPYPMENWCIPFSKTFSV</sequence>
<name>B5Y0C7_KLEV3</name>
<dbReference type="Proteomes" id="UP000001734">
    <property type="component" value="Chromosome"/>
</dbReference>
<dbReference type="Gene3D" id="3.40.50.1110">
    <property type="entry name" value="SGNH hydrolase"/>
    <property type="match status" value="1"/>
</dbReference>
<organism evidence="1 2">
    <name type="scientific">Klebsiella variicola (strain 342)</name>
    <name type="common">Klebsiella pneumoniae</name>
    <dbReference type="NCBI Taxonomy" id="507522"/>
    <lineage>
        <taxon>Bacteria</taxon>
        <taxon>Pseudomonadati</taxon>
        <taxon>Pseudomonadota</taxon>
        <taxon>Gammaproteobacteria</taxon>
        <taxon>Enterobacterales</taxon>
        <taxon>Enterobacteriaceae</taxon>
        <taxon>Klebsiella/Raoultella group</taxon>
        <taxon>Klebsiella</taxon>
        <taxon>Klebsiella pneumoniae complex</taxon>
    </lineage>
</organism>
<dbReference type="GO" id="GO:0016788">
    <property type="term" value="F:hydrolase activity, acting on ester bonds"/>
    <property type="evidence" value="ECO:0007669"/>
    <property type="project" value="UniProtKB-ARBA"/>
</dbReference>
<dbReference type="EMBL" id="CP000964">
    <property type="protein sequence ID" value="ACI10840.1"/>
    <property type="molecule type" value="Genomic_DNA"/>
</dbReference>
<dbReference type="AlphaFoldDB" id="B5Y0C7"/>
<dbReference type="HOGENOM" id="CLU_018619_0_0_6"/>
<protein>
    <submittedName>
        <fullName evidence="1">Conserved domain protein</fullName>
    </submittedName>
</protein>